<name>A0A7W9FQ45_9HYPH</name>
<dbReference type="AlphaFoldDB" id="A0A7W9FQ45"/>
<keyword evidence="2 5" id="KW-0812">Transmembrane</keyword>
<keyword evidence="4 5" id="KW-0472">Membrane</keyword>
<dbReference type="Proteomes" id="UP000523821">
    <property type="component" value="Unassembled WGS sequence"/>
</dbReference>
<keyword evidence="3 5" id="KW-1133">Transmembrane helix</keyword>
<proteinExistence type="predicted"/>
<feature type="domain" description="RDD" evidence="6">
    <location>
        <begin position="28"/>
        <end position="152"/>
    </location>
</feature>
<protein>
    <submittedName>
        <fullName evidence="7">Putative RDD family membrane protein YckC</fullName>
    </submittedName>
</protein>
<evidence type="ECO:0000313" key="7">
    <source>
        <dbReference type="EMBL" id="MBB5754740.1"/>
    </source>
</evidence>
<evidence type="ECO:0000259" key="6">
    <source>
        <dbReference type="Pfam" id="PF06271"/>
    </source>
</evidence>
<dbReference type="InterPro" id="IPR010432">
    <property type="entry name" value="RDD"/>
</dbReference>
<dbReference type="EMBL" id="JACHOO010000010">
    <property type="protein sequence ID" value="MBB5754740.1"/>
    <property type="molecule type" value="Genomic_DNA"/>
</dbReference>
<reference evidence="7 8" key="1">
    <citation type="submission" date="2020-08" db="EMBL/GenBank/DDBJ databases">
        <title>Genomic Encyclopedia of Type Strains, Phase IV (KMG-IV): sequencing the most valuable type-strain genomes for metagenomic binning, comparative biology and taxonomic classification.</title>
        <authorList>
            <person name="Goeker M."/>
        </authorList>
    </citation>
    <scope>NUCLEOTIDE SEQUENCE [LARGE SCALE GENOMIC DNA]</scope>
    <source>
        <strain evidence="7 8">DSM 16268</strain>
    </source>
</reference>
<sequence length="167" mass="18099">MSMSNATYPGDGILYDPYREPALFDGVLTKRVLAFFIDAFLILALLVAVVGFILIMGIPTLGLAWLLFPALPLFPIVALLYVAFTLGGPRASTPGMRVVGLTIRGAMGERIGPLIAAVHALLFWFSVSILTPLVLIVGLLSNRKRLLHDLLLGTVVMNATPLEQTRR</sequence>
<comment type="caution">
    <text evidence="7">The sequence shown here is derived from an EMBL/GenBank/DDBJ whole genome shotgun (WGS) entry which is preliminary data.</text>
</comment>
<evidence type="ECO:0000256" key="1">
    <source>
        <dbReference type="ARBA" id="ARBA00004141"/>
    </source>
</evidence>
<feature type="transmembrane region" description="Helical" evidence="5">
    <location>
        <begin position="63"/>
        <end position="84"/>
    </location>
</feature>
<keyword evidence="8" id="KW-1185">Reference proteome</keyword>
<evidence type="ECO:0000256" key="2">
    <source>
        <dbReference type="ARBA" id="ARBA00022692"/>
    </source>
</evidence>
<evidence type="ECO:0000256" key="5">
    <source>
        <dbReference type="SAM" id="Phobius"/>
    </source>
</evidence>
<feature type="transmembrane region" description="Helical" evidence="5">
    <location>
        <begin position="114"/>
        <end position="140"/>
    </location>
</feature>
<dbReference type="Pfam" id="PF06271">
    <property type="entry name" value="RDD"/>
    <property type="match status" value="1"/>
</dbReference>
<dbReference type="GO" id="GO:0016020">
    <property type="term" value="C:membrane"/>
    <property type="evidence" value="ECO:0007669"/>
    <property type="project" value="UniProtKB-SubCell"/>
</dbReference>
<accession>A0A7W9FQ45</accession>
<feature type="transmembrane region" description="Helical" evidence="5">
    <location>
        <begin position="32"/>
        <end position="56"/>
    </location>
</feature>
<comment type="subcellular location">
    <subcellularLocation>
        <location evidence="1">Membrane</location>
        <topology evidence="1">Multi-pass membrane protein</topology>
    </subcellularLocation>
</comment>
<organism evidence="7 8">
    <name type="scientific">Prosthecomicrobium pneumaticum</name>
    <dbReference type="NCBI Taxonomy" id="81895"/>
    <lineage>
        <taxon>Bacteria</taxon>
        <taxon>Pseudomonadati</taxon>
        <taxon>Pseudomonadota</taxon>
        <taxon>Alphaproteobacteria</taxon>
        <taxon>Hyphomicrobiales</taxon>
        <taxon>Kaistiaceae</taxon>
        <taxon>Prosthecomicrobium</taxon>
    </lineage>
</organism>
<dbReference type="RefSeq" id="WP_183858181.1">
    <property type="nucleotide sequence ID" value="NZ_JACHOO010000010.1"/>
</dbReference>
<evidence type="ECO:0000313" key="8">
    <source>
        <dbReference type="Proteomes" id="UP000523821"/>
    </source>
</evidence>
<evidence type="ECO:0000256" key="3">
    <source>
        <dbReference type="ARBA" id="ARBA00022989"/>
    </source>
</evidence>
<gene>
    <name evidence="7" type="ORF">GGQ63_003832</name>
</gene>
<evidence type="ECO:0000256" key="4">
    <source>
        <dbReference type="ARBA" id="ARBA00023136"/>
    </source>
</evidence>